<feature type="non-terminal residue" evidence="2">
    <location>
        <position position="304"/>
    </location>
</feature>
<accession>A0A023EMY3</accession>
<evidence type="ECO:0000256" key="1">
    <source>
        <dbReference type="SAM" id="MobiDB-lite"/>
    </source>
</evidence>
<organism evidence="2">
    <name type="scientific">Aedes albopictus</name>
    <name type="common">Asian tiger mosquito</name>
    <name type="synonym">Stegomyia albopicta</name>
    <dbReference type="NCBI Taxonomy" id="7160"/>
    <lineage>
        <taxon>Eukaryota</taxon>
        <taxon>Metazoa</taxon>
        <taxon>Ecdysozoa</taxon>
        <taxon>Arthropoda</taxon>
        <taxon>Hexapoda</taxon>
        <taxon>Insecta</taxon>
        <taxon>Pterygota</taxon>
        <taxon>Neoptera</taxon>
        <taxon>Endopterygota</taxon>
        <taxon>Diptera</taxon>
        <taxon>Nematocera</taxon>
        <taxon>Culicoidea</taxon>
        <taxon>Culicidae</taxon>
        <taxon>Culicinae</taxon>
        <taxon>Aedini</taxon>
        <taxon>Aedes</taxon>
        <taxon>Stegomyia</taxon>
    </lineage>
</organism>
<protein>
    <submittedName>
        <fullName evidence="2">Putative cpij006894 titin</fullName>
    </submittedName>
</protein>
<name>A0A023EMY3_AEDAL</name>
<proteinExistence type="evidence at transcript level"/>
<dbReference type="VEuPathDB" id="VectorBase:AALFPA_075890"/>
<reference evidence="2" key="1">
    <citation type="journal article" date="2014" name="PLoS Negl. Trop. Dis.">
        <title>Identification and characterization of seminal fluid proteins in the Asian tiger mosquito, Aedes albopictus.</title>
        <authorList>
            <person name="Boes K.E."/>
            <person name="Ribeiro J.M."/>
            <person name="Wong A."/>
            <person name="Harrington L.C."/>
            <person name="Wolfner M.F."/>
            <person name="Sirot L.K."/>
        </authorList>
    </citation>
    <scope>NUCLEOTIDE SEQUENCE</scope>
    <source>
        <tissue evidence="2">Reproductive organs</tissue>
    </source>
</reference>
<feature type="non-terminal residue" evidence="2">
    <location>
        <position position="1"/>
    </location>
</feature>
<feature type="region of interest" description="Disordered" evidence="1">
    <location>
        <begin position="1"/>
        <end position="25"/>
    </location>
</feature>
<dbReference type="VEuPathDB" id="VectorBase:AALC636_032566"/>
<dbReference type="AlphaFoldDB" id="A0A023EMY3"/>
<dbReference type="EMBL" id="GAPW01002860">
    <property type="protein sequence ID" value="JAC10738.1"/>
    <property type="molecule type" value="mRNA"/>
</dbReference>
<evidence type="ECO:0000313" key="2">
    <source>
        <dbReference type="EMBL" id="JAC10738.1"/>
    </source>
</evidence>
<sequence length="304" mass="33803">FSIGESVEPFVHEKETSHQGVPRPYEATAESILEPIENISITEIETADSAGRFSPEAMERTETATTAFNLQQSHAVSSVQTNEKEADFVDRIDQKPVYAATQVDVQNQLEVITHETNEREVSFSAPQMPADQLAKTVPTDMLKSVLIHETTTNLSTSDLPQPTQEISSAQVRTDNLEEKIVAETTIYEGTQDYEKALLPEQKTADTTLQPNTELVVIEVVTEQKEREGFDAQEIAKDYTAKQVPTHSLKTVLVEETLLSDSLDQVPEAVHLTTSAAIKDDRFEETIISEAMILERTEHYTAPDA</sequence>